<dbReference type="PROSITE" id="PS00435">
    <property type="entry name" value="PEROXIDASE_1"/>
    <property type="match status" value="1"/>
</dbReference>
<dbReference type="Gene3D" id="1.10.420.10">
    <property type="entry name" value="Peroxidase, domain 2"/>
    <property type="match status" value="1"/>
</dbReference>
<dbReference type="PRINTS" id="PR00458">
    <property type="entry name" value="PEROXIDASE"/>
</dbReference>
<dbReference type="Pfam" id="PF00141">
    <property type="entry name" value="peroxidase"/>
    <property type="match status" value="1"/>
</dbReference>
<dbReference type="GO" id="GO:0005759">
    <property type="term" value="C:mitochondrial matrix"/>
    <property type="evidence" value="ECO:0007669"/>
    <property type="project" value="UniProtKB-SubCell"/>
</dbReference>
<keyword evidence="8" id="KW-0809">Transit peptide</keyword>
<evidence type="ECO:0000313" key="17">
    <source>
        <dbReference type="Proteomes" id="UP000070444"/>
    </source>
</evidence>
<evidence type="ECO:0000256" key="8">
    <source>
        <dbReference type="ARBA" id="ARBA00022946"/>
    </source>
</evidence>
<dbReference type="SUPFAM" id="SSF48113">
    <property type="entry name" value="Heme-dependent peroxidases"/>
    <property type="match status" value="1"/>
</dbReference>
<dbReference type="GO" id="GO:0034599">
    <property type="term" value="P:cellular response to oxidative stress"/>
    <property type="evidence" value="ECO:0007669"/>
    <property type="project" value="InterPro"/>
</dbReference>
<dbReference type="GO" id="GO:0000302">
    <property type="term" value="P:response to reactive oxygen species"/>
    <property type="evidence" value="ECO:0007669"/>
    <property type="project" value="TreeGrafter"/>
</dbReference>
<evidence type="ECO:0000256" key="5">
    <source>
        <dbReference type="ARBA" id="ARBA00022559"/>
    </source>
</evidence>
<evidence type="ECO:0000256" key="2">
    <source>
        <dbReference type="ARBA" id="ARBA00004305"/>
    </source>
</evidence>
<dbReference type="Proteomes" id="UP000070444">
    <property type="component" value="Unassembled WGS sequence"/>
</dbReference>
<dbReference type="InterPro" id="IPR019793">
    <property type="entry name" value="Peroxidases_heam-ligand_BS"/>
</dbReference>
<dbReference type="OrthoDB" id="2859658at2759"/>
<comment type="catalytic activity">
    <reaction evidence="12">
        <text>2 Fe(II)-[cytochrome c] + H2O2 + 2 H(+) = 2 Fe(III)-[cytochrome c] + 2 H2O</text>
        <dbReference type="Rhea" id="RHEA:16581"/>
        <dbReference type="Rhea" id="RHEA-COMP:10350"/>
        <dbReference type="Rhea" id="RHEA-COMP:14399"/>
        <dbReference type="ChEBI" id="CHEBI:15377"/>
        <dbReference type="ChEBI" id="CHEBI:15378"/>
        <dbReference type="ChEBI" id="CHEBI:16240"/>
        <dbReference type="ChEBI" id="CHEBI:29033"/>
        <dbReference type="ChEBI" id="CHEBI:29034"/>
        <dbReference type="EC" id="1.11.1.5"/>
    </reaction>
</comment>
<evidence type="ECO:0000256" key="14">
    <source>
        <dbReference type="SAM" id="MobiDB-lite"/>
    </source>
</evidence>
<dbReference type="EMBL" id="KQ964473">
    <property type="protein sequence ID" value="KXN71512.1"/>
    <property type="molecule type" value="Genomic_DNA"/>
</dbReference>
<evidence type="ECO:0000256" key="13">
    <source>
        <dbReference type="RuleBase" id="RU363051"/>
    </source>
</evidence>
<dbReference type="CDD" id="cd00691">
    <property type="entry name" value="ascorbate_peroxidase"/>
    <property type="match status" value="1"/>
</dbReference>
<evidence type="ECO:0000256" key="3">
    <source>
        <dbReference type="ARBA" id="ARBA00004569"/>
    </source>
</evidence>
<dbReference type="AlphaFoldDB" id="A0A137P954"/>
<proteinExistence type="inferred from homology"/>
<evidence type="ECO:0000256" key="4">
    <source>
        <dbReference type="ARBA" id="ARBA00005997"/>
    </source>
</evidence>
<dbReference type="PROSITE" id="PS00436">
    <property type="entry name" value="PEROXIDASE_2"/>
    <property type="match status" value="1"/>
</dbReference>
<dbReference type="InterPro" id="IPR002016">
    <property type="entry name" value="Haem_peroxidase"/>
</dbReference>
<dbReference type="GO" id="GO:0020037">
    <property type="term" value="F:heme binding"/>
    <property type="evidence" value="ECO:0007669"/>
    <property type="project" value="UniProtKB-UniRule"/>
</dbReference>
<keyword evidence="9 13" id="KW-0560">Oxidoreductase</keyword>
<dbReference type="Gene3D" id="1.10.520.10">
    <property type="match status" value="1"/>
</dbReference>
<organism evidence="16 17">
    <name type="scientific">Conidiobolus coronatus (strain ATCC 28846 / CBS 209.66 / NRRL 28638)</name>
    <name type="common">Delacroixia coronata</name>
    <dbReference type="NCBI Taxonomy" id="796925"/>
    <lineage>
        <taxon>Eukaryota</taxon>
        <taxon>Fungi</taxon>
        <taxon>Fungi incertae sedis</taxon>
        <taxon>Zoopagomycota</taxon>
        <taxon>Entomophthoromycotina</taxon>
        <taxon>Entomophthoromycetes</taxon>
        <taxon>Entomophthorales</taxon>
        <taxon>Ancylistaceae</taxon>
        <taxon>Conidiobolus</taxon>
    </lineage>
</organism>
<evidence type="ECO:0000259" key="15">
    <source>
        <dbReference type="PROSITE" id="PS50873"/>
    </source>
</evidence>
<evidence type="ECO:0000256" key="12">
    <source>
        <dbReference type="ARBA" id="ARBA00049265"/>
    </source>
</evidence>
<feature type="domain" description="Plant heme peroxidase family profile" evidence="15">
    <location>
        <begin position="164"/>
        <end position="369"/>
    </location>
</feature>
<name>A0A137P954_CONC2</name>
<dbReference type="STRING" id="796925.A0A137P954"/>
<keyword evidence="5 13" id="KW-0575">Peroxidase</keyword>
<dbReference type="OMA" id="QRKWNGP"/>
<keyword evidence="6" id="KW-0349">Heme</keyword>
<feature type="region of interest" description="Disordered" evidence="14">
    <location>
        <begin position="33"/>
        <end position="55"/>
    </location>
</feature>
<dbReference type="InterPro" id="IPR002207">
    <property type="entry name" value="Peroxidase_I"/>
</dbReference>
<dbReference type="FunFam" id="1.10.420.10:FF:000009">
    <property type="entry name" value="Ascorbate peroxidase"/>
    <property type="match status" value="1"/>
</dbReference>
<keyword evidence="17" id="KW-1185">Reference proteome</keyword>
<dbReference type="PRINTS" id="PR00459">
    <property type="entry name" value="ASPEROXIDASE"/>
</dbReference>
<keyword evidence="10" id="KW-0408">Iron</keyword>
<evidence type="ECO:0000313" key="16">
    <source>
        <dbReference type="EMBL" id="KXN71512.1"/>
    </source>
</evidence>
<evidence type="ECO:0000256" key="6">
    <source>
        <dbReference type="ARBA" id="ARBA00022617"/>
    </source>
</evidence>
<evidence type="ECO:0000256" key="7">
    <source>
        <dbReference type="ARBA" id="ARBA00022723"/>
    </source>
</evidence>
<reference evidence="16 17" key="1">
    <citation type="journal article" date="2015" name="Genome Biol. Evol.">
        <title>Phylogenomic analyses indicate that early fungi evolved digesting cell walls of algal ancestors of land plants.</title>
        <authorList>
            <person name="Chang Y."/>
            <person name="Wang S."/>
            <person name="Sekimoto S."/>
            <person name="Aerts A.L."/>
            <person name="Choi C."/>
            <person name="Clum A."/>
            <person name="LaButti K.M."/>
            <person name="Lindquist E.A."/>
            <person name="Yee Ngan C."/>
            <person name="Ohm R.A."/>
            <person name="Salamov A.A."/>
            <person name="Grigoriev I.V."/>
            <person name="Spatafora J.W."/>
            <person name="Berbee M.L."/>
        </authorList>
    </citation>
    <scope>NUCLEOTIDE SEQUENCE [LARGE SCALE GENOMIC DNA]</scope>
    <source>
        <strain evidence="16 17">NRRL 28638</strain>
    </source>
</reference>
<dbReference type="EC" id="1.11.1.-" evidence="13"/>
<sequence length="369" mass="40560">MFLRSSTRAARSLVQSSNARAFNLAKAATTTQYRWNSSESEAKPKDSSSSNSSGGGNSTLLIGAALLAAAGGYYFYSQSDSSSGKGKKDSKYTWKGVDYGKVYTRIADLLEDNPDHDDGSYGPVLVRLAWHASGTYDTKTKTGGSSGATMRFEPESKHGANNGLNLARDHLEKIKKEFPSISYGDLWTLAGVAAVQEMGGPIIPWRPGRSDLTAQSCPPDGRLPDASQGAKHIRDIFYKMGFNDQEIVALAGAHALGRCHTQNSGYTGPWTFSPTTFTNDFFTLLVNEKWVKKKWNGPEQYEDKTTGSLMMLPTDMSLVWDSKFKPYVEAYAKDNDLFFKDFAKAYSKLLELGVSFEPNAPTFEFQPQI</sequence>
<evidence type="ECO:0000256" key="11">
    <source>
        <dbReference type="ARBA" id="ARBA00023128"/>
    </source>
</evidence>
<keyword evidence="7" id="KW-0479">Metal-binding</keyword>
<dbReference type="InterPro" id="IPR010255">
    <property type="entry name" value="Haem_peroxidase_sf"/>
</dbReference>
<dbReference type="GO" id="GO:0005758">
    <property type="term" value="C:mitochondrial intermembrane space"/>
    <property type="evidence" value="ECO:0007669"/>
    <property type="project" value="UniProtKB-SubCell"/>
</dbReference>
<comment type="function">
    <text evidence="1">Destroys radicals which are normally produced within the cells and which are toxic to biological systems.</text>
</comment>
<dbReference type="GO" id="GO:0042744">
    <property type="term" value="P:hydrogen peroxide catabolic process"/>
    <property type="evidence" value="ECO:0007669"/>
    <property type="project" value="TreeGrafter"/>
</dbReference>
<dbReference type="PROSITE" id="PS50873">
    <property type="entry name" value="PEROXIDASE_4"/>
    <property type="match status" value="1"/>
</dbReference>
<dbReference type="InterPro" id="IPR044831">
    <property type="entry name" value="Ccp1-like"/>
</dbReference>
<protein>
    <recommendedName>
        <fullName evidence="13">Peroxidase</fullName>
        <ecNumber evidence="13">1.11.1.-</ecNumber>
    </recommendedName>
</protein>
<keyword evidence="11" id="KW-0496">Mitochondrion</keyword>
<evidence type="ECO:0000256" key="9">
    <source>
        <dbReference type="ARBA" id="ARBA00023002"/>
    </source>
</evidence>
<dbReference type="GO" id="GO:0046872">
    <property type="term" value="F:metal ion binding"/>
    <property type="evidence" value="ECO:0007669"/>
    <property type="project" value="UniProtKB-UniRule"/>
</dbReference>
<gene>
    <name evidence="16" type="ORF">CONCODRAFT_38241</name>
</gene>
<evidence type="ECO:0000256" key="10">
    <source>
        <dbReference type="ARBA" id="ARBA00023004"/>
    </source>
</evidence>
<accession>A0A137P954</accession>
<dbReference type="PANTHER" id="PTHR31356">
    <property type="entry name" value="THYLAKOID LUMENAL 29 KDA PROTEIN, CHLOROPLASTIC-RELATED"/>
    <property type="match status" value="1"/>
</dbReference>
<dbReference type="GO" id="GO:0004130">
    <property type="term" value="F:cytochrome-c peroxidase activity"/>
    <property type="evidence" value="ECO:0007669"/>
    <property type="project" value="UniProtKB-EC"/>
</dbReference>
<evidence type="ECO:0000256" key="1">
    <source>
        <dbReference type="ARBA" id="ARBA00003917"/>
    </source>
</evidence>
<comment type="subcellular location">
    <subcellularLocation>
        <location evidence="3">Mitochondrion intermembrane space</location>
    </subcellularLocation>
    <subcellularLocation>
        <location evidence="2">Mitochondrion matrix</location>
    </subcellularLocation>
</comment>
<dbReference type="PANTHER" id="PTHR31356:SF58">
    <property type="entry name" value="CYTOCHROME C PEROXIDASE, MITOCHONDRIAL"/>
    <property type="match status" value="1"/>
</dbReference>
<dbReference type="InterPro" id="IPR019794">
    <property type="entry name" value="Peroxidases_AS"/>
</dbReference>
<comment type="similarity">
    <text evidence="4">Belongs to the peroxidase family. Cytochrome c peroxidase subfamily.</text>
</comment>
<dbReference type="FunFam" id="1.10.520.10:FF:000005">
    <property type="entry name" value="Cytochrome c peroxidase"/>
    <property type="match status" value="1"/>
</dbReference>